<dbReference type="Proteomes" id="UP001195914">
    <property type="component" value="Unassembled WGS sequence"/>
</dbReference>
<evidence type="ECO:0000256" key="1">
    <source>
        <dbReference type="SAM" id="MobiDB-lite"/>
    </source>
</evidence>
<keyword evidence="3" id="KW-1185">Reference proteome</keyword>
<feature type="compositionally biased region" description="Polar residues" evidence="1">
    <location>
        <begin position="425"/>
        <end position="447"/>
    </location>
</feature>
<reference evidence="2" key="2">
    <citation type="submission" date="2021-05" db="EMBL/GenBank/DDBJ databases">
        <authorList>
            <person name="Pain A."/>
        </authorList>
    </citation>
    <scope>NUCLEOTIDE SEQUENCE</scope>
    <source>
        <strain evidence="2">1802A</strain>
    </source>
</reference>
<sequence length="475" mass="52359">MAEQCTFQDPGNLKDILELLEKLDGTGYSVKNAVGQKLVDGIQKYCNNSPNFYSPSDAGCLQNVFKHAKEIRGKILKNPGEYDKYNDLDRVHAGHTDCAEKISNALRENLPKAYSALYYLYFMGSQELWSDGWGGWWKNTCNSQVGNLFEWLSDVKGKDSGLVTRGFPRWEYHKLTENTGKDVATAIGSTLHHDNPGDLQKSFFYMLFVCDWDHSLLGHACWLLVKLGDKVEKDSGGKLKRNLTGVQPEISYDKLKSVCGRLNGPLGKFVKGSDQAKICAVSKMDDADHVIEKIWNGAHFKEYCEWLKGNLDSIIASLNQMLKDSKRWNRSRLRDAESAGPFKYGFVFKDNKWDGKTNPGVQSAIRPLLASLRELLQCLQGSPPPAAQVEHSRSSVVSESHVSSAGSLSSRSGSSGSYSTYGSSDHYQTEYSKGQSENADTSDSSGGPSKASIIGASVGTLGGLGYFLRGFLFGV</sequence>
<gene>
    <name evidence="2" type="ORF">X943_000982</name>
</gene>
<feature type="compositionally biased region" description="Low complexity" evidence="1">
    <location>
        <begin position="403"/>
        <end position="424"/>
    </location>
</feature>
<dbReference type="EMBL" id="JAHBMH010000044">
    <property type="protein sequence ID" value="KAK1936020.1"/>
    <property type="molecule type" value="Genomic_DNA"/>
</dbReference>
<feature type="region of interest" description="Disordered" evidence="1">
    <location>
        <begin position="403"/>
        <end position="449"/>
    </location>
</feature>
<proteinExistence type="predicted"/>
<evidence type="ECO:0000313" key="2">
    <source>
        <dbReference type="EMBL" id="KAK1936020.1"/>
    </source>
</evidence>
<name>A0AAD9LGV4_BABDI</name>
<dbReference type="AlphaFoldDB" id="A0AAD9LGV4"/>
<reference evidence="2" key="1">
    <citation type="journal article" date="2014" name="Nucleic Acids Res.">
        <title>The evolutionary dynamics of variant antigen genes in Babesia reveal a history of genomic innovation underlying host-parasite interaction.</title>
        <authorList>
            <person name="Jackson A.P."/>
            <person name="Otto T.D."/>
            <person name="Darby A."/>
            <person name="Ramaprasad A."/>
            <person name="Xia D."/>
            <person name="Echaide I.E."/>
            <person name="Farber M."/>
            <person name="Gahlot S."/>
            <person name="Gamble J."/>
            <person name="Gupta D."/>
            <person name="Gupta Y."/>
            <person name="Jackson L."/>
            <person name="Malandrin L."/>
            <person name="Malas T.B."/>
            <person name="Moussa E."/>
            <person name="Nair M."/>
            <person name="Reid A.J."/>
            <person name="Sanders M."/>
            <person name="Sharma J."/>
            <person name="Tracey A."/>
            <person name="Quail M.A."/>
            <person name="Weir W."/>
            <person name="Wastling J.M."/>
            <person name="Hall N."/>
            <person name="Willadsen P."/>
            <person name="Lingelbach K."/>
            <person name="Shiels B."/>
            <person name="Tait A."/>
            <person name="Berriman M."/>
            <person name="Allred D.R."/>
            <person name="Pain A."/>
        </authorList>
    </citation>
    <scope>NUCLEOTIDE SEQUENCE</scope>
    <source>
        <strain evidence="2">1802A</strain>
    </source>
</reference>
<accession>A0AAD9LGV4</accession>
<protein>
    <submittedName>
        <fullName evidence="2">Uncharacterized protein</fullName>
    </submittedName>
</protein>
<comment type="caution">
    <text evidence="2">The sequence shown here is derived from an EMBL/GenBank/DDBJ whole genome shotgun (WGS) entry which is preliminary data.</text>
</comment>
<evidence type="ECO:0000313" key="3">
    <source>
        <dbReference type="Proteomes" id="UP001195914"/>
    </source>
</evidence>
<organism evidence="2 3">
    <name type="scientific">Babesia divergens</name>
    <dbReference type="NCBI Taxonomy" id="32595"/>
    <lineage>
        <taxon>Eukaryota</taxon>
        <taxon>Sar</taxon>
        <taxon>Alveolata</taxon>
        <taxon>Apicomplexa</taxon>
        <taxon>Aconoidasida</taxon>
        <taxon>Piroplasmida</taxon>
        <taxon>Babesiidae</taxon>
        <taxon>Babesia</taxon>
    </lineage>
</organism>